<accession>A0ACC2UHZ6</accession>
<reference evidence="1" key="1">
    <citation type="submission" date="2022-04" db="EMBL/GenBank/DDBJ databases">
        <title>Genome of the entomopathogenic fungus Entomophthora muscae.</title>
        <authorList>
            <person name="Elya C."/>
            <person name="Lovett B.R."/>
            <person name="Lee E."/>
            <person name="Macias A.M."/>
            <person name="Hajek A.E."/>
            <person name="De Bivort B.L."/>
            <person name="Kasson M.T."/>
            <person name="De Fine Licht H.H."/>
            <person name="Stajich J.E."/>
        </authorList>
    </citation>
    <scope>NUCLEOTIDE SEQUENCE</scope>
    <source>
        <strain evidence="1">Berkeley</strain>
    </source>
</reference>
<comment type="caution">
    <text evidence="1">The sequence shown here is derived from an EMBL/GenBank/DDBJ whole genome shotgun (WGS) entry which is preliminary data.</text>
</comment>
<evidence type="ECO:0000313" key="1">
    <source>
        <dbReference type="EMBL" id="KAJ9086463.1"/>
    </source>
</evidence>
<gene>
    <name evidence="1" type="ORF">DSO57_1003798</name>
</gene>
<dbReference type="Proteomes" id="UP001165960">
    <property type="component" value="Unassembled WGS sequence"/>
</dbReference>
<protein>
    <submittedName>
        <fullName evidence="1">Uncharacterized protein</fullName>
    </submittedName>
</protein>
<proteinExistence type="predicted"/>
<dbReference type="EMBL" id="QTSX02000719">
    <property type="protein sequence ID" value="KAJ9086463.1"/>
    <property type="molecule type" value="Genomic_DNA"/>
</dbReference>
<sequence length="198" mass="21702">MMLLVIKFVVFTLAPFLLLLWSTSPNLWLCLSSFACLVSDDPSSLLLFSSDLFTSSEAIVKSLTCNNLDLQSAESILPAPSAKGTSLYPPLMQNDTDSVSLQEMEVLPLAPSHASWLVASLVLMGLNSYFPQLSPVFSLWSPLRVAVSVIHWVASWCFVSPGWELNLVSLSPSLTQKPLSSCVPSARVFFVKTHSTEY</sequence>
<keyword evidence="2" id="KW-1185">Reference proteome</keyword>
<organism evidence="1 2">
    <name type="scientific">Entomophthora muscae</name>
    <dbReference type="NCBI Taxonomy" id="34485"/>
    <lineage>
        <taxon>Eukaryota</taxon>
        <taxon>Fungi</taxon>
        <taxon>Fungi incertae sedis</taxon>
        <taxon>Zoopagomycota</taxon>
        <taxon>Entomophthoromycotina</taxon>
        <taxon>Entomophthoromycetes</taxon>
        <taxon>Entomophthorales</taxon>
        <taxon>Entomophthoraceae</taxon>
        <taxon>Entomophthora</taxon>
    </lineage>
</organism>
<evidence type="ECO:0000313" key="2">
    <source>
        <dbReference type="Proteomes" id="UP001165960"/>
    </source>
</evidence>
<name>A0ACC2UHZ6_9FUNG</name>